<evidence type="ECO:0000313" key="5">
    <source>
        <dbReference type="Proteomes" id="UP000182444"/>
    </source>
</evidence>
<proteinExistence type="predicted"/>
<feature type="domain" description="DDE-1" evidence="3">
    <location>
        <begin position="675"/>
        <end position="814"/>
    </location>
</feature>
<evidence type="ECO:0000256" key="2">
    <source>
        <dbReference type="SAM" id="MobiDB-lite"/>
    </source>
</evidence>
<protein>
    <recommendedName>
        <fullName evidence="3">DDE-1 domain-containing protein</fullName>
    </recommendedName>
</protein>
<dbReference type="VEuPathDB" id="FungiDB:YALI1_A16392g"/>
<evidence type="ECO:0000256" key="1">
    <source>
        <dbReference type="SAM" id="Coils"/>
    </source>
</evidence>
<reference evidence="4 5" key="1">
    <citation type="journal article" date="2016" name="PLoS ONE">
        <title>Sequence Assembly of Yarrowia lipolytica Strain W29/CLIB89 Shows Transposable Element Diversity.</title>
        <authorList>
            <person name="Magnan C."/>
            <person name="Yu J."/>
            <person name="Chang I."/>
            <person name="Jahn E."/>
            <person name="Kanomata Y."/>
            <person name="Wu J."/>
            <person name="Zeller M."/>
            <person name="Oakes M."/>
            <person name="Baldi P."/>
            <person name="Sandmeyer S."/>
        </authorList>
    </citation>
    <scope>NUCLEOTIDE SEQUENCE [LARGE SCALE GENOMIC DNA]</scope>
    <source>
        <strain evidence="5">CLIB89(W29)</strain>
    </source>
</reference>
<dbReference type="KEGG" id="yli:2906550"/>
<accession>A0A1D8N505</accession>
<feature type="coiled-coil region" evidence="1">
    <location>
        <begin position="437"/>
        <end position="464"/>
    </location>
</feature>
<dbReference type="Proteomes" id="UP000182444">
    <property type="component" value="Chromosome 1A"/>
</dbReference>
<evidence type="ECO:0000259" key="3">
    <source>
        <dbReference type="Pfam" id="PF03184"/>
    </source>
</evidence>
<feature type="region of interest" description="Disordered" evidence="2">
    <location>
        <begin position="1"/>
        <end position="27"/>
    </location>
</feature>
<dbReference type="GeneID" id="2906550"/>
<keyword evidence="1" id="KW-0175">Coiled coil</keyword>
<dbReference type="VEuPathDB" id="FungiDB:YALI0_A16423g"/>
<dbReference type="InterPro" id="IPR004875">
    <property type="entry name" value="DDE_SF_endonuclease_dom"/>
</dbReference>
<evidence type="ECO:0000313" key="4">
    <source>
        <dbReference type="EMBL" id="AOW00725.1"/>
    </source>
</evidence>
<feature type="coiled-coil region" evidence="1">
    <location>
        <begin position="626"/>
        <end position="667"/>
    </location>
</feature>
<feature type="coiled-coil region" evidence="1">
    <location>
        <begin position="546"/>
        <end position="573"/>
    </location>
</feature>
<dbReference type="AlphaFoldDB" id="A0A1D8N505"/>
<feature type="region of interest" description="Disordered" evidence="2">
    <location>
        <begin position="965"/>
        <end position="1041"/>
    </location>
</feature>
<sequence>MPEMIPRVETPHGGTQHSPNGPGWEIPTAIPTALAMIPTATPTSAAAHHESSDTEMWDLEASDSDIGPHEAPERAPDQPHYFVSNEVAQQVLHSHVVPTSPLARVPQKRKREFVRISGRMHVDRAKADALGNMRVQLEKRVKKQEITEEEMLHQLGVFSKEINTPRSVEEHDKHLEKRAYRTAGYAIKRNSKTFDNSPKDCRFPYLEQFTVHVLGTCSENVQFDNQFASMVAEKCLFRILEVQPLYREIYRMKDLPRHEWIGKVLLHSQHRRLSQYGDRGLVGETHAVKNLGFCWNGLQNYPPDCIFNVNQTCQYANFDNVGSVVWSAGPYAGRIKGDPTYTLNFCMNVDGSRKITTCIIGKTHYPGWASSYQNYLNFNAAPRPAHIVEEMEAAAKEECKEEEARLLELLVKHQEIDKLRDQAHEAHKDLPRGSAEKKELLARHRTLEAKADEAEEIYNAAKKCHADQVANLMAVKLEQWKPACPFEGEEIFEPPGGRETLFSSELLLPIIKERTTKVRELEGSVATLEVVAQGANKKFQAEEKILKGYKKNIQKVGAEITALEGELKDLEAKLADFPPAADTIDVRSDSFNVAEFEIAQDELRRAAIVTESNIARSKLESKHKRLEALQADVSNAVKSRDDHKREIRRAEDELSKVIRLLVLADDEALSLTGPGNTMGMRYFQQNRGWMDTVTFCKYMLIFSRESGAGENRKIALILDNVGFHHRAWSLSKKWPEMAHVKLFFLPPNSTPFTQPLDLGPICRLKSESKKLQNEFINLTSRLNGTAGKVTVLHKFNYINKSLLALPADHIHNCFRSSPVFAGHPTVKPTESILKRITEREKQGNAAQTTPDTTPRVVEIVDDPVFDDWETNEADTLVEDMQNLDIIDRVGEANIPSAEGIRMQAIENVLESIDAIPWEAWLGPIEIVDKSCEHGARTRVVSGIERLLHFSNAKLAQNNCPAYQKENEYARQRNASVRRKRAEYLNKTTEAPKDNRMNGRRSSPPLGKRPPAASPESVAVDAPPSPPSGVFDTPSERPGRYLDPIVISDDDCDGPSCFDVSVDTISRSLSEKQDIPGSVSTLGLFDTPGSASWIQDTPYNVFSLAQQDAITPYEAPTLQTGFVLKLPSAEALQKAQRLLADHGMLELV</sequence>
<name>A0A1D8N505_YARLL</name>
<dbReference type="Pfam" id="PF03184">
    <property type="entry name" value="DDE_1"/>
    <property type="match status" value="1"/>
</dbReference>
<dbReference type="Gene3D" id="1.10.287.1490">
    <property type="match status" value="1"/>
</dbReference>
<gene>
    <name evidence="4" type="ORF">YALI1_A16392g</name>
</gene>
<dbReference type="EMBL" id="CP017553">
    <property type="protein sequence ID" value="AOW00725.1"/>
    <property type="molecule type" value="Genomic_DNA"/>
</dbReference>
<dbReference type="GO" id="GO:0003676">
    <property type="term" value="F:nucleic acid binding"/>
    <property type="evidence" value="ECO:0007669"/>
    <property type="project" value="InterPro"/>
</dbReference>
<organism evidence="4 5">
    <name type="scientific">Yarrowia lipolytica</name>
    <name type="common">Candida lipolytica</name>
    <dbReference type="NCBI Taxonomy" id="4952"/>
    <lineage>
        <taxon>Eukaryota</taxon>
        <taxon>Fungi</taxon>
        <taxon>Dikarya</taxon>
        <taxon>Ascomycota</taxon>
        <taxon>Saccharomycotina</taxon>
        <taxon>Dipodascomycetes</taxon>
        <taxon>Dipodascales</taxon>
        <taxon>Dipodascales incertae sedis</taxon>
        <taxon>Yarrowia</taxon>
    </lineage>
</organism>
<feature type="compositionally biased region" description="Low complexity" evidence="2">
    <location>
        <begin position="1009"/>
        <end position="1021"/>
    </location>
</feature>
<dbReference type="RefSeq" id="XP_500129.3">
    <property type="nucleotide sequence ID" value="XM_500129.3"/>
</dbReference>